<gene>
    <name evidence="2" type="ordered locus">Tlie_1613</name>
</gene>
<feature type="coiled-coil region" evidence="1">
    <location>
        <begin position="57"/>
        <end position="84"/>
    </location>
</feature>
<dbReference type="EMBL" id="CP003096">
    <property type="protein sequence ID" value="AER67335.1"/>
    <property type="molecule type" value="Genomic_DNA"/>
</dbReference>
<dbReference type="Proteomes" id="UP000005868">
    <property type="component" value="Chromosome"/>
</dbReference>
<accession>G7V7T1</accession>
<dbReference type="KEGG" id="tli:Tlie_1613"/>
<dbReference type="OrthoDB" id="5594at2"/>
<dbReference type="AlphaFoldDB" id="G7V7T1"/>
<name>G7V7T1_THELD</name>
<keyword evidence="1" id="KW-0175">Coiled coil</keyword>
<proteinExistence type="predicted"/>
<dbReference type="HOGENOM" id="CLU_2526426_0_0_0"/>
<evidence type="ECO:0000313" key="3">
    <source>
        <dbReference type="Proteomes" id="UP000005868"/>
    </source>
</evidence>
<keyword evidence="3" id="KW-1185">Reference proteome</keyword>
<evidence type="ECO:0000313" key="2">
    <source>
        <dbReference type="EMBL" id="AER67335.1"/>
    </source>
</evidence>
<evidence type="ECO:0000256" key="1">
    <source>
        <dbReference type="SAM" id="Coils"/>
    </source>
</evidence>
<reference evidence="3" key="1">
    <citation type="submission" date="2011-10" db="EMBL/GenBank/DDBJ databases">
        <title>The complete genome of chromosome of Thermovirga lienii DSM 17291.</title>
        <authorList>
            <consortium name="US DOE Joint Genome Institute (JGI-PGF)"/>
            <person name="Lucas S."/>
            <person name="Copeland A."/>
            <person name="Lapidus A."/>
            <person name="Glavina del Rio T."/>
            <person name="Dalin E."/>
            <person name="Tice H."/>
            <person name="Bruce D."/>
            <person name="Goodwin L."/>
            <person name="Pitluck S."/>
            <person name="Peters L."/>
            <person name="Mikhailova N."/>
            <person name="Saunders E."/>
            <person name="Kyrpides N."/>
            <person name="Mavromatis K."/>
            <person name="Ivanova N."/>
            <person name="Last F.I."/>
            <person name="Brettin T."/>
            <person name="Detter J.C."/>
            <person name="Han C."/>
            <person name="Larimer F."/>
            <person name="Land M."/>
            <person name="Hauser L."/>
            <person name="Markowitz V."/>
            <person name="Cheng J.-F."/>
            <person name="Hugenholtz P."/>
            <person name="Woyke T."/>
            <person name="Wu D."/>
            <person name="Spring S."/>
            <person name="Schroeder M."/>
            <person name="Brambilla E.-M."/>
            <person name="Klenk H.-P."/>
            <person name="Eisen J.A."/>
        </authorList>
    </citation>
    <scope>NUCLEOTIDE SEQUENCE [LARGE SCALE GENOMIC DNA]</scope>
    <source>
        <strain evidence="3">ATCC BAA-1197 / DSM 17291 / Cas60314</strain>
    </source>
</reference>
<dbReference type="STRING" id="580340.Tlie_1613"/>
<sequence length="84" mass="10229">MSRAFVRDDEDAERIKELIDREKKLMDWLKIQEKKLSLLESGEKAGEIDKTKRKEWLQKIKKDIEDTTEQIEKLRKEIRELQKE</sequence>
<protein>
    <submittedName>
        <fullName evidence="2">Uncharacterized protein</fullName>
    </submittedName>
</protein>
<organism evidence="2 3">
    <name type="scientific">Thermovirga lienii (strain ATCC BAA-1197 / DSM 17291 / Cas60314)</name>
    <dbReference type="NCBI Taxonomy" id="580340"/>
    <lineage>
        <taxon>Bacteria</taxon>
        <taxon>Thermotogati</taxon>
        <taxon>Synergistota</taxon>
        <taxon>Synergistia</taxon>
        <taxon>Synergistales</taxon>
        <taxon>Thermovirgaceae</taxon>
        <taxon>Thermovirga</taxon>
    </lineage>
</organism>
<reference evidence="2 3" key="2">
    <citation type="journal article" date="2012" name="Stand. Genomic Sci.">
        <title>Genome sequence of the moderately thermophilic, amino-acid-degrading and sulfur-reducing bacterium Thermovirga lienii type strain (Cas60314(T)).</title>
        <authorList>
            <person name="Goker M."/>
            <person name="Saunders E."/>
            <person name="Lapidus A."/>
            <person name="Nolan M."/>
            <person name="Lucas S."/>
            <person name="Hammon N."/>
            <person name="Deshpande S."/>
            <person name="Cheng J.F."/>
            <person name="Han C."/>
            <person name="Tapia R."/>
            <person name="Goodwin L.A."/>
            <person name="Pitluck S."/>
            <person name="Liolios K."/>
            <person name="Mavromatis K."/>
            <person name="Pagani I."/>
            <person name="Ivanova N."/>
            <person name="Mikhailova N."/>
            <person name="Pati A."/>
            <person name="Chen A."/>
            <person name="Palaniappan K."/>
            <person name="Land M."/>
            <person name="Chang Y.J."/>
            <person name="Jeffries C.D."/>
            <person name="Brambilla E.M."/>
            <person name="Rohde M."/>
            <person name="Spring S."/>
            <person name="Detter J.C."/>
            <person name="Woyke T."/>
            <person name="Bristow J."/>
            <person name="Eisen J.A."/>
            <person name="Markowitz V."/>
            <person name="Hugenholtz P."/>
            <person name="Kyrpides N.C."/>
            <person name="Klenk H.P."/>
        </authorList>
    </citation>
    <scope>NUCLEOTIDE SEQUENCE [LARGE SCALE GENOMIC DNA]</scope>
    <source>
        <strain evidence="3">ATCC BAA-1197 / DSM 17291 / Cas60314</strain>
    </source>
</reference>